<keyword evidence="3" id="KW-1185">Reference proteome</keyword>
<name>A0ABX0DYJ2_9ACTN</name>
<sequence>MTQASAATRFEGWELSPIEHLKREGPATGSGQPSQKLAAALAANRYRAALGIRDLDRSEHLDEDLHVLIVDGFGLPLLIHC</sequence>
<dbReference type="Proteomes" id="UP001518140">
    <property type="component" value="Unassembled WGS sequence"/>
</dbReference>
<proteinExistence type="predicted"/>
<feature type="region of interest" description="Disordered" evidence="1">
    <location>
        <begin position="1"/>
        <end position="35"/>
    </location>
</feature>
<dbReference type="RefSeq" id="WP_165343545.1">
    <property type="nucleotide sequence ID" value="NZ_JAAKZX010000157.1"/>
</dbReference>
<comment type="caution">
    <text evidence="2">The sequence shown here is derived from an EMBL/GenBank/DDBJ whole genome shotgun (WGS) entry which is preliminary data.</text>
</comment>
<protein>
    <submittedName>
        <fullName evidence="2">Uncharacterized protein</fullName>
    </submittedName>
</protein>
<gene>
    <name evidence="2" type="ORF">G6048_34600</name>
</gene>
<reference evidence="2 3" key="1">
    <citation type="submission" date="2020-02" db="EMBL/GenBank/DDBJ databases">
        <title>Whole-genome analyses of novel actinobacteria.</title>
        <authorList>
            <person name="Sahin N."/>
            <person name="Tokatli A."/>
        </authorList>
    </citation>
    <scope>NUCLEOTIDE SEQUENCE [LARGE SCALE GENOMIC DNA]</scope>
    <source>
        <strain evidence="2 3">YC419</strain>
    </source>
</reference>
<evidence type="ECO:0000313" key="3">
    <source>
        <dbReference type="Proteomes" id="UP001518140"/>
    </source>
</evidence>
<evidence type="ECO:0000256" key="1">
    <source>
        <dbReference type="SAM" id="MobiDB-lite"/>
    </source>
</evidence>
<evidence type="ECO:0000313" key="2">
    <source>
        <dbReference type="EMBL" id="NGO47022.1"/>
    </source>
</evidence>
<organism evidence="2 3">
    <name type="scientific">Streptomyces ureilyticus</name>
    <dbReference type="NCBI Taxonomy" id="1775131"/>
    <lineage>
        <taxon>Bacteria</taxon>
        <taxon>Bacillati</taxon>
        <taxon>Actinomycetota</taxon>
        <taxon>Actinomycetes</taxon>
        <taxon>Kitasatosporales</taxon>
        <taxon>Streptomycetaceae</taxon>
        <taxon>Streptomyces</taxon>
    </lineage>
</organism>
<accession>A0ABX0DYJ2</accession>
<dbReference type="EMBL" id="JAAKZX010000157">
    <property type="protein sequence ID" value="NGO47022.1"/>
    <property type="molecule type" value="Genomic_DNA"/>
</dbReference>